<dbReference type="RefSeq" id="WP_074570973.1">
    <property type="nucleotide sequence ID" value="NZ_FNJQ01000002.1"/>
</dbReference>
<evidence type="ECO:0000256" key="7">
    <source>
        <dbReference type="ARBA" id="ARBA00022741"/>
    </source>
</evidence>
<dbReference type="SUPFAM" id="SSF52540">
    <property type="entry name" value="P-loop containing nucleoside triphosphate hydrolases"/>
    <property type="match status" value="1"/>
</dbReference>
<keyword evidence="5" id="KW-0819">tRNA processing</keyword>
<dbReference type="OrthoDB" id="9815896at2"/>
<dbReference type="EMBL" id="FNJQ01000002">
    <property type="protein sequence ID" value="SDO83968.1"/>
    <property type="molecule type" value="Genomic_DNA"/>
</dbReference>
<dbReference type="NCBIfam" id="TIGR00150">
    <property type="entry name" value="T6A_YjeE"/>
    <property type="match status" value="1"/>
</dbReference>
<keyword evidence="4" id="KW-0963">Cytoplasm</keyword>
<dbReference type="Gene3D" id="3.40.50.300">
    <property type="entry name" value="P-loop containing nucleotide triphosphate hydrolases"/>
    <property type="match status" value="1"/>
</dbReference>
<dbReference type="InterPro" id="IPR027417">
    <property type="entry name" value="P-loop_NTPase"/>
</dbReference>
<dbReference type="PANTHER" id="PTHR33540">
    <property type="entry name" value="TRNA THREONYLCARBAMOYLADENOSINE BIOSYNTHESIS PROTEIN TSAE"/>
    <property type="match status" value="1"/>
</dbReference>
<comment type="subcellular location">
    <subcellularLocation>
        <location evidence="1">Cytoplasm</location>
    </subcellularLocation>
</comment>
<evidence type="ECO:0000256" key="9">
    <source>
        <dbReference type="ARBA" id="ARBA00022842"/>
    </source>
</evidence>
<evidence type="ECO:0000256" key="1">
    <source>
        <dbReference type="ARBA" id="ARBA00004496"/>
    </source>
</evidence>
<evidence type="ECO:0000313" key="11">
    <source>
        <dbReference type="EMBL" id="SDO83968.1"/>
    </source>
</evidence>
<keyword evidence="6" id="KW-0479">Metal-binding</keyword>
<dbReference type="InterPro" id="IPR003442">
    <property type="entry name" value="T6A_TsaE"/>
</dbReference>
<evidence type="ECO:0000256" key="4">
    <source>
        <dbReference type="ARBA" id="ARBA00022490"/>
    </source>
</evidence>
<dbReference type="GO" id="GO:0046872">
    <property type="term" value="F:metal ion binding"/>
    <property type="evidence" value="ECO:0007669"/>
    <property type="project" value="UniProtKB-KW"/>
</dbReference>
<evidence type="ECO:0000256" key="5">
    <source>
        <dbReference type="ARBA" id="ARBA00022694"/>
    </source>
</evidence>
<keyword evidence="7" id="KW-0547">Nucleotide-binding</keyword>
<dbReference type="GO" id="GO:0005524">
    <property type="term" value="F:ATP binding"/>
    <property type="evidence" value="ECO:0007669"/>
    <property type="project" value="UniProtKB-KW"/>
</dbReference>
<evidence type="ECO:0000256" key="10">
    <source>
        <dbReference type="ARBA" id="ARBA00032441"/>
    </source>
</evidence>
<evidence type="ECO:0000256" key="2">
    <source>
        <dbReference type="ARBA" id="ARBA00007599"/>
    </source>
</evidence>
<dbReference type="GO" id="GO:0005737">
    <property type="term" value="C:cytoplasm"/>
    <property type="evidence" value="ECO:0007669"/>
    <property type="project" value="UniProtKB-SubCell"/>
</dbReference>
<evidence type="ECO:0000256" key="6">
    <source>
        <dbReference type="ARBA" id="ARBA00022723"/>
    </source>
</evidence>
<sequence length="160" mass="18292">MFTCMTSSPEETGHLAELVGQKIREGTVLCLEGDLGAGKTLFVQSLARTLGVEGDVTSPTFNLMNVYEGICRIYHFDLYRLETEEELDDIGFYEYTEEPEGIVVIEWPDKFPESLPDDYIEVRIRKLGEDSNERQIDFSSIGEKNQEFIKELEDFVHTGH</sequence>
<dbReference type="Proteomes" id="UP000182412">
    <property type="component" value="Unassembled WGS sequence"/>
</dbReference>
<evidence type="ECO:0000256" key="3">
    <source>
        <dbReference type="ARBA" id="ARBA00019010"/>
    </source>
</evidence>
<reference evidence="11 12" key="1">
    <citation type="submission" date="2016-10" db="EMBL/GenBank/DDBJ databases">
        <authorList>
            <person name="de Groot N.N."/>
        </authorList>
    </citation>
    <scope>NUCLEOTIDE SEQUENCE [LARGE SCALE GENOMIC DNA]</scope>
    <source>
        <strain evidence="11 12">S137</strain>
    </source>
</reference>
<dbReference type="GO" id="GO:0002949">
    <property type="term" value="P:tRNA threonylcarbamoyladenosine modification"/>
    <property type="evidence" value="ECO:0007669"/>
    <property type="project" value="InterPro"/>
</dbReference>
<comment type="similarity">
    <text evidence="2">Belongs to the TsaE family.</text>
</comment>
<protein>
    <recommendedName>
        <fullName evidence="3">tRNA threonylcarbamoyladenosine biosynthesis protein TsaE</fullName>
    </recommendedName>
    <alternativeName>
        <fullName evidence="10">t(6)A37 threonylcarbamoyladenosine biosynthesis protein TsaE</fullName>
    </alternativeName>
</protein>
<proteinExistence type="inferred from homology"/>
<organism evidence="11 12">
    <name type="scientific">Selenomonas ruminantium</name>
    <dbReference type="NCBI Taxonomy" id="971"/>
    <lineage>
        <taxon>Bacteria</taxon>
        <taxon>Bacillati</taxon>
        <taxon>Bacillota</taxon>
        <taxon>Negativicutes</taxon>
        <taxon>Selenomonadales</taxon>
        <taxon>Selenomonadaceae</taxon>
        <taxon>Selenomonas</taxon>
    </lineage>
</organism>
<evidence type="ECO:0000313" key="12">
    <source>
        <dbReference type="Proteomes" id="UP000182412"/>
    </source>
</evidence>
<keyword evidence="9" id="KW-0460">Magnesium</keyword>
<name>A0A1H0MU26_SELRU</name>
<dbReference type="PANTHER" id="PTHR33540:SF2">
    <property type="entry name" value="TRNA THREONYLCARBAMOYLADENOSINE BIOSYNTHESIS PROTEIN TSAE"/>
    <property type="match status" value="1"/>
</dbReference>
<keyword evidence="8" id="KW-0067">ATP-binding</keyword>
<gene>
    <name evidence="11" type="ORF">SAMN05216366_10247</name>
</gene>
<dbReference type="Pfam" id="PF02367">
    <property type="entry name" value="TsaE"/>
    <property type="match status" value="1"/>
</dbReference>
<accession>A0A1H0MU26</accession>
<dbReference type="AlphaFoldDB" id="A0A1H0MU26"/>
<evidence type="ECO:0000256" key="8">
    <source>
        <dbReference type="ARBA" id="ARBA00022840"/>
    </source>
</evidence>